<sequence length="264" mass="30483">MEVPVFHMASFSRSGETLLQRCLNAHPDIEVVHQINEPDTPEDLELFRFLIDFEGQSLPADHPLLAHRTIGENTVLLLKNAVWTHAYPRQGFTLVRNPFSLVASAHRVAPDPDQADRQRKQQRRWATRIDPLMEVMSQGDKTLDGFLALYNRKMLQDRHDGLPFLRYEDFVQDPETWLRKIVAHLGLDWSERVMFSHENYLEGEVGHGGIKLWQPINAGSMDKYKSIPPEVLSYIYAMAHESLRQYGYHWDGQDLTLTPVPGML</sequence>
<name>A0ABU6HJM4_9RHOB</name>
<dbReference type="EMBL" id="JAYLLH010000026">
    <property type="protein sequence ID" value="MEC3862665.1"/>
    <property type="molecule type" value="Genomic_DNA"/>
</dbReference>
<keyword evidence="3" id="KW-1185">Reference proteome</keyword>
<keyword evidence="1 2" id="KW-0808">Transferase</keyword>
<comment type="caution">
    <text evidence="2">The sequence shown here is derived from an EMBL/GenBank/DDBJ whole genome shotgun (WGS) entry which is preliminary data.</text>
</comment>
<proteinExistence type="predicted"/>
<dbReference type="RefSeq" id="WP_326298606.1">
    <property type="nucleotide sequence ID" value="NZ_JAYLLH010000026.1"/>
</dbReference>
<evidence type="ECO:0000313" key="3">
    <source>
        <dbReference type="Proteomes" id="UP001348149"/>
    </source>
</evidence>
<evidence type="ECO:0000313" key="2">
    <source>
        <dbReference type="EMBL" id="MEC3862665.1"/>
    </source>
</evidence>
<dbReference type="Pfam" id="PF13469">
    <property type="entry name" value="Sulfotransfer_3"/>
    <property type="match status" value="1"/>
</dbReference>
<reference evidence="2 3" key="1">
    <citation type="submission" date="2024-01" db="EMBL/GenBank/DDBJ databases">
        <title>Mesobacterium rodlantinim sp. nov., isolated from shallow sea hydrothermal systems off Kueishantao Island.</title>
        <authorList>
            <person name="Su Z."/>
            <person name="Tang K."/>
        </authorList>
    </citation>
    <scope>NUCLEOTIDE SEQUENCE [LARGE SCALE GENOMIC DNA]</scope>
    <source>
        <strain evidence="2 3">TK19101</strain>
    </source>
</reference>
<dbReference type="Gene3D" id="3.40.50.300">
    <property type="entry name" value="P-loop containing nucleotide triphosphate hydrolases"/>
    <property type="match status" value="1"/>
</dbReference>
<protein>
    <submittedName>
        <fullName evidence="2">Sulfotransferase</fullName>
        <ecNumber evidence="2">2.8.2.-</ecNumber>
    </submittedName>
</protein>
<dbReference type="GO" id="GO:0016740">
    <property type="term" value="F:transferase activity"/>
    <property type="evidence" value="ECO:0007669"/>
    <property type="project" value="UniProtKB-KW"/>
</dbReference>
<evidence type="ECO:0000256" key="1">
    <source>
        <dbReference type="ARBA" id="ARBA00022679"/>
    </source>
</evidence>
<dbReference type="Proteomes" id="UP001348149">
    <property type="component" value="Unassembled WGS sequence"/>
</dbReference>
<dbReference type="InterPro" id="IPR026634">
    <property type="entry name" value="TPST-like"/>
</dbReference>
<dbReference type="PANTHER" id="PTHR12788">
    <property type="entry name" value="PROTEIN-TYROSINE SULFOTRANSFERASE 2"/>
    <property type="match status" value="1"/>
</dbReference>
<dbReference type="PANTHER" id="PTHR12788:SF10">
    <property type="entry name" value="PROTEIN-TYROSINE SULFOTRANSFERASE"/>
    <property type="match status" value="1"/>
</dbReference>
<dbReference type="SUPFAM" id="SSF52540">
    <property type="entry name" value="P-loop containing nucleoside triphosphate hydrolases"/>
    <property type="match status" value="1"/>
</dbReference>
<organism evidence="2 3">
    <name type="scientific">Mesobacterium hydrothermale</name>
    <dbReference type="NCBI Taxonomy" id="3111907"/>
    <lineage>
        <taxon>Bacteria</taxon>
        <taxon>Pseudomonadati</taxon>
        <taxon>Pseudomonadota</taxon>
        <taxon>Alphaproteobacteria</taxon>
        <taxon>Rhodobacterales</taxon>
        <taxon>Roseobacteraceae</taxon>
        <taxon>Mesobacterium</taxon>
    </lineage>
</organism>
<accession>A0ABU6HJM4</accession>
<dbReference type="EC" id="2.8.2.-" evidence="2"/>
<dbReference type="InterPro" id="IPR027417">
    <property type="entry name" value="P-loop_NTPase"/>
</dbReference>
<gene>
    <name evidence="2" type="ORF">VK792_15345</name>
</gene>